<comment type="caution">
    <text evidence="1">The sequence shown here is derived from an EMBL/GenBank/DDBJ whole genome shotgun (WGS) entry which is preliminary data.</text>
</comment>
<accession>A0A150INI0</accession>
<evidence type="ECO:0000313" key="2">
    <source>
        <dbReference type="Proteomes" id="UP000075398"/>
    </source>
</evidence>
<dbReference type="EMBL" id="LNGC01000194">
    <property type="protein sequence ID" value="KYC46507.1"/>
    <property type="molecule type" value="Genomic_DNA"/>
</dbReference>
<dbReference type="InterPro" id="IPR011101">
    <property type="entry name" value="DUF5131"/>
</dbReference>
<dbReference type="AlphaFoldDB" id="A0A150INI0"/>
<reference evidence="1 2" key="1">
    <citation type="journal article" date="2016" name="ISME J.">
        <title>Chasing the elusive Euryarchaeota class WSA2: genomes reveal a uniquely fastidious methyl-reducing methanogen.</title>
        <authorList>
            <person name="Nobu M.K."/>
            <person name="Narihiro T."/>
            <person name="Kuroda K."/>
            <person name="Mei R."/>
            <person name="Liu W.T."/>
        </authorList>
    </citation>
    <scope>NUCLEOTIDE SEQUENCE [LARGE SCALE GENOMIC DNA]</scope>
    <source>
        <strain evidence="1">U1lsi0528_Bin055</strain>
    </source>
</reference>
<dbReference type="CDD" id="cd01335">
    <property type="entry name" value="Radical_SAM"/>
    <property type="match status" value="1"/>
</dbReference>
<sequence>MNRTKIEWTDMSWNPVTGCLHDCEYCYARAISSRFKRSFEPEFHEKRIRQPLKENKSKRIFVCSMADLFGDWVDHEWIERVLHICKLSKQHTFQFLTKNPDRLLEFEFPDNCWIGCTAVDQEMYDKASVVLSQFDKQITFLSCEPLLGEIELDWLPDWLIVGACSNPKPLQPDKSWVLNMIDIVVSNKVPVFLKPNLKVVDHSCFKEFPVSRKVEVQASLY</sequence>
<evidence type="ECO:0000313" key="1">
    <source>
        <dbReference type="EMBL" id="KYC46507.1"/>
    </source>
</evidence>
<protein>
    <submittedName>
        <fullName evidence="1">Phage protein Gp37/Gp68</fullName>
    </submittedName>
</protein>
<name>A0A150INI0_9EURY</name>
<dbReference type="Pfam" id="PF07505">
    <property type="entry name" value="DUF5131"/>
    <property type="match status" value="1"/>
</dbReference>
<dbReference type="Proteomes" id="UP000075398">
    <property type="component" value="Unassembled WGS sequence"/>
</dbReference>
<proteinExistence type="predicted"/>
<gene>
    <name evidence="1" type="ORF">AMQ22_02118</name>
</gene>
<organism evidence="1 2">
    <name type="scientific">Candidatus Methanofastidiosum methylothiophilum</name>
    <dbReference type="NCBI Taxonomy" id="1705564"/>
    <lineage>
        <taxon>Archaea</taxon>
        <taxon>Methanobacteriati</taxon>
        <taxon>Methanobacteriota</taxon>
        <taxon>Stenosarchaea group</taxon>
        <taxon>Candidatus Methanofastidiosia</taxon>
        <taxon>Candidatus Methanofastidiosales</taxon>
        <taxon>Candidatus Methanofastidiosaceae</taxon>
        <taxon>Candidatus Methanofastidiosum</taxon>
    </lineage>
</organism>